<evidence type="ECO:0000313" key="1">
    <source>
        <dbReference type="EMBL" id="CAH1990349.1"/>
    </source>
</evidence>
<gene>
    <name evidence="1" type="ORF">ACAOBT_LOCUS19600</name>
</gene>
<proteinExistence type="predicted"/>
<sequence>MRSVVMCYPLFKIYIFVLQKSQSWASANHSTGSRTYLGDLKKFHAVYPGCKITTESEEPVNEERIAPSRLTLNFPRKLSSVHKIHSRTGNLNAFKSNCNDFVQSIVQFI</sequence>
<dbReference type="Proteomes" id="UP001152888">
    <property type="component" value="Unassembled WGS sequence"/>
</dbReference>
<keyword evidence="2" id="KW-1185">Reference proteome</keyword>
<name>A0A9P0L409_ACAOB</name>
<dbReference type="AlphaFoldDB" id="A0A9P0L409"/>
<protein>
    <submittedName>
        <fullName evidence="1">Uncharacterized protein</fullName>
    </submittedName>
</protein>
<organism evidence="1 2">
    <name type="scientific">Acanthoscelides obtectus</name>
    <name type="common">Bean weevil</name>
    <name type="synonym">Bruchus obtectus</name>
    <dbReference type="NCBI Taxonomy" id="200917"/>
    <lineage>
        <taxon>Eukaryota</taxon>
        <taxon>Metazoa</taxon>
        <taxon>Ecdysozoa</taxon>
        <taxon>Arthropoda</taxon>
        <taxon>Hexapoda</taxon>
        <taxon>Insecta</taxon>
        <taxon>Pterygota</taxon>
        <taxon>Neoptera</taxon>
        <taxon>Endopterygota</taxon>
        <taxon>Coleoptera</taxon>
        <taxon>Polyphaga</taxon>
        <taxon>Cucujiformia</taxon>
        <taxon>Chrysomeloidea</taxon>
        <taxon>Chrysomelidae</taxon>
        <taxon>Bruchinae</taxon>
        <taxon>Bruchini</taxon>
        <taxon>Acanthoscelides</taxon>
    </lineage>
</organism>
<reference evidence="1" key="1">
    <citation type="submission" date="2022-03" db="EMBL/GenBank/DDBJ databases">
        <authorList>
            <person name="Sayadi A."/>
        </authorList>
    </citation>
    <scope>NUCLEOTIDE SEQUENCE</scope>
</reference>
<dbReference type="EMBL" id="CAKOFQ010007085">
    <property type="protein sequence ID" value="CAH1990349.1"/>
    <property type="molecule type" value="Genomic_DNA"/>
</dbReference>
<accession>A0A9P0L409</accession>
<comment type="caution">
    <text evidence="1">The sequence shown here is derived from an EMBL/GenBank/DDBJ whole genome shotgun (WGS) entry which is preliminary data.</text>
</comment>
<evidence type="ECO:0000313" key="2">
    <source>
        <dbReference type="Proteomes" id="UP001152888"/>
    </source>
</evidence>